<evidence type="ECO:0000259" key="1">
    <source>
        <dbReference type="Pfam" id="PF12146"/>
    </source>
</evidence>
<dbReference type="Proteomes" id="UP000225277">
    <property type="component" value="Unassembled WGS sequence"/>
</dbReference>
<dbReference type="GO" id="GO:0008233">
    <property type="term" value="F:peptidase activity"/>
    <property type="evidence" value="ECO:0007669"/>
    <property type="project" value="UniProtKB-KW"/>
</dbReference>
<dbReference type="InterPro" id="IPR022742">
    <property type="entry name" value="Hydrolase_4"/>
</dbReference>
<dbReference type="Pfam" id="PF12146">
    <property type="entry name" value="Hydrolase_4"/>
    <property type="match status" value="1"/>
</dbReference>
<dbReference type="Gene3D" id="3.40.50.1820">
    <property type="entry name" value="alpha/beta hydrolase"/>
    <property type="match status" value="1"/>
</dbReference>
<feature type="domain" description="Serine aminopeptidase S33" evidence="1">
    <location>
        <begin position="30"/>
        <end position="279"/>
    </location>
</feature>
<name>A0A2D3UYN0_9PEZI</name>
<accession>A0A2D3UYN0</accession>
<reference evidence="2 3" key="1">
    <citation type="submission" date="2016-03" db="EMBL/GenBank/DDBJ databases">
        <authorList>
            <person name="Ploux O."/>
        </authorList>
    </citation>
    <scope>NUCLEOTIDE SEQUENCE [LARGE SCALE GENOMIC DNA]</scope>
    <source>
        <strain evidence="2 3">URUG2</strain>
    </source>
</reference>
<organism evidence="2 3">
    <name type="scientific">Ramularia collo-cygni</name>
    <dbReference type="NCBI Taxonomy" id="112498"/>
    <lineage>
        <taxon>Eukaryota</taxon>
        <taxon>Fungi</taxon>
        <taxon>Dikarya</taxon>
        <taxon>Ascomycota</taxon>
        <taxon>Pezizomycotina</taxon>
        <taxon>Dothideomycetes</taxon>
        <taxon>Dothideomycetidae</taxon>
        <taxon>Mycosphaerellales</taxon>
        <taxon>Mycosphaerellaceae</taxon>
        <taxon>Ramularia</taxon>
    </lineage>
</organism>
<proteinExistence type="predicted"/>
<dbReference type="RefSeq" id="XP_023627467.1">
    <property type="nucleotide sequence ID" value="XM_023771699.1"/>
</dbReference>
<dbReference type="PANTHER" id="PTHR11614">
    <property type="entry name" value="PHOSPHOLIPASE-RELATED"/>
    <property type="match status" value="1"/>
</dbReference>
<dbReference type="GeneID" id="35601573"/>
<dbReference type="EMBL" id="FJUY01000009">
    <property type="protein sequence ID" value="CZT20578.1"/>
    <property type="molecule type" value="Genomic_DNA"/>
</dbReference>
<protein>
    <submittedName>
        <fullName evidence="2">Related to YJU3 Serine protease, localizes to lipid particles</fullName>
    </submittedName>
</protein>
<dbReference type="InterPro" id="IPR029058">
    <property type="entry name" value="AB_hydrolase_fold"/>
</dbReference>
<dbReference type="STRING" id="112498.A0A2D3UYN0"/>
<keyword evidence="2" id="KW-0378">Hydrolase</keyword>
<dbReference type="AlphaFoldDB" id="A0A2D3UYN0"/>
<gene>
    <name evidence="2" type="ORF">RCC_06436</name>
</gene>
<dbReference type="OrthoDB" id="10249433at2759"/>
<evidence type="ECO:0000313" key="3">
    <source>
        <dbReference type="Proteomes" id="UP000225277"/>
    </source>
</evidence>
<dbReference type="InterPro" id="IPR051044">
    <property type="entry name" value="MAG_DAG_Lipase"/>
</dbReference>
<evidence type="ECO:0000313" key="2">
    <source>
        <dbReference type="EMBL" id="CZT20578.1"/>
    </source>
</evidence>
<dbReference type="SUPFAM" id="SSF53474">
    <property type="entry name" value="alpha/beta-Hydrolases"/>
    <property type="match status" value="1"/>
</dbReference>
<dbReference type="GO" id="GO:0006508">
    <property type="term" value="P:proteolysis"/>
    <property type="evidence" value="ECO:0007669"/>
    <property type="project" value="UniProtKB-KW"/>
</dbReference>
<sequence length="307" mass="34389">MAHFTTEEGTLTTPDGQVLFSKTWTPTIPTKARIVYLHGFSDHCEQHATFFQNIAKHGIKTHAFDQRGWGKSVQAPREKGLSGPTSQIMDDITHMINSLPHHPDQPIFLMGHSMGGGEVLYYAAEGPKDTKKRIRGFVASAPWISVHETTKPWKSTVIIGRIVGKLMPHRQLVQKLDEKKLSRDPDVCRQWKEDPLCHDTGTLEGFAGALDRGAALEEGRVKIKDGEGEGGKTRVWIGFGTGDAVLSFDVAKKWYEGLKVEDREFHTYEGWFHNLDIEPGEDKVIFANDVSKWVLDRSDSVSGRSKL</sequence>
<keyword evidence="3" id="KW-1185">Reference proteome</keyword>
<keyword evidence="2" id="KW-0645">Protease</keyword>